<dbReference type="Proteomes" id="UP000107385">
    <property type="component" value="Segment"/>
</dbReference>
<feature type="transmembrane region" description="Helical" evidence="1">
    <location>
        <begin position="150"/>
        <end position="170"/>
    </location>
</feature>
<dbReference type="KEGG" id="vg:22647523"/>
<proteinExistence type="predicted"/>
<organism evidence="2 3">
    <name type="scientific">Parapoxvirus red deer/HL953</name>
    <dbReference type="NCBI Taxonomy" id="1579460"/>
    <lineage>
        <taxon>Viruses</taxon>
        <taxon>Varidnaviria</taxon>
        <taxon>Bamfordvirae</taxon>
        <taxon>Nucleocytoviricota</taxon>
        <taxon>Pokkesviricetes</taxon>
        <taxon>Chitovirales</taxon>
        <taxon>Poxviridae</taxon>
        <taxon>Chordopoxvirinae</taxon>
        <taxon>Parapoxvirus</taxon>
        <taxon>Parapoxvirus reddeerpox</taxon>
        <taxon>Red deerpox virus</taxon>
    </lineage>
</organism>
<evidence type="ECO:0000256" key="1">
    <source>
        <dbReference type="SAM" id="Phobius"/>
    </source>
</evidence>
<evidence type="ECO:0008006" key="4">
    <source>
        <dbReference type="Google" id="ProtNLM"/>
    </source>
</evidence>
<protein>
    <recommendedName>
        <fullName evidence="4">Apoptosis inhibitor</fullName>
    </recommendedName>
</protein>
<reference evidence="2 3" key="1">
    <citation type="submission" date="2014-09" db="EMBL/GenBank/DDBJ databases">
        <title>Parapoxvirus (PPV) of red deer reveals sub-clinical infection and confirms a unique species.</title>
        <authorList>
            <person name="Friederichs S."/>
            <person name="Stefan K."/>
            <person name="Helmut B."/>
            <person name="Heike L."/>
            <person name="Mathias B."/>
        </authorList>
    </citation>
    <scope>NUCLEOTIDE SEQUENCE [LARGE SCALE GENOMIC DNA]</scope>
    <source>
        <strain evidence="2">HL953</strain>
    </source>
</reference>
<dbReference type="OrthoDB" id="19679at10239"/>
<evidence type="ECO:0000313" key="3">
    <source>
        <dbReference type="Proteomes" id="UP000107385"/>
    </source>
</evidence>
<dbReference type="RefSeq" id="YP_009112864.1">
    <property type="nucleotide sequence ID" value="NC_025963.1"/>
</dbReference>
<evidence type="ECO:0000313" key="2">
    <source>
        <dbReference type="EMBL" id="AIZ77376.1"/>
    </source>
</evidence>
<keyword evidence="1" id="KW-0472">Membrane</keyword>
<keyword evidence="1" id="KW-0812">Transmembrane</keyword>
<keyword evidence="1" id="KW-1133">Transmembrane helix</keyword>
<dbReference type="GeneID" id="22647523"/>
<sequence>MAGEHNVDSSAVMAAYLAREYAYAIESQLSAAERRALEALRGACAEVRFPLSRELVAAGSAYAAPEADHVPSALVAALLETPASPGRIVTATELCAQMGRIWTRGARVLGFLRLLCVLADRMPATADQDLGGWLVRVAQVRAARRRVTRLAGIGVVLAGCGIVVLGARMLRR</sequence>
<keyword evidence="3" id="KW-1185">Reference proteome</keyword>
<dbReference type="EMBL" id="KM502564">
    <property type="protein sequence ID" value="AIZ77376.1"/>
    <property type="molecule type" value="Genomic_DNA"/>
</dbReference>
<name>A0A0A7MEW5_9POXV</name>
<accession>A0A0A7MEW5</accession>